<proteinExistence type="predicted"/>
<dbReference type="EMBL" id="JABSTR010000009">
    <property type="protein sequence ID" value="KAH9379120.1"/>
    <property type="molecule type" value="Genomic_DNA"/>
</dbReference>
<evidence type="ECO:0008006" key="3">
    <source>
        <dbReference type="Google" id="ProtNLM"/>
    </source>
</evidence>
<dbReference type="Gene3D" id="3.60.10.10">
    <property type="entry name" value="Endonuclease/exonuclease/phosphatase"/>
    <property type="match status" value="1"/>
</dbReference>
<evidence type="ECO:0000313" key="2">
    <source>
        <dbReference type="Proteomes" id="UP000821853"/>
    </source>
</evidence>
<dbReference type="VEuPathDB" id="VectorBase:HLOH_049498"/>
<comment type="caution">
    <text evidence="1">The sequence shown here is derived from an EMBL/GenBank/DDBJ whole genome shotgun (WGS) entry which is preliminary data.</text>
</comment>
<dbReference type="OMA" id="NTKSEWI"/>
<accession>A0A9J6GWR8</accession>
<reference evidence="1 2" key="1">
    <citation type="journal article" date="2020" name="Cell">
        <title>Large-Scale Comparative Analyses of Tick Genomes Elucidate Their Genetic Diversity and Vector Capacities.</title>
        <authorList>
            <consortium name="Tick Genome and Microbiome Consortium (TIGMIC)"/>
            <person name="Jia N."/>
            <person name="Wang J."/>
            <person name="Shi W."/>
            <person name="Du L."/>
            <person name="Sun Y."/>
            <person name="Zhan W."/>
            <person name="Jiang J.F."/>
            <person name="Wang Q."/>
            <person name="Zhang B."/>
            <person name="Ji P."/>
            <person name="Bell-Sakyi L."/>
            <person name="Cui X.M."/>
            <person name="Yuan T.T."/>
            <person name="Jiang B.G."/>
            <person name="Yang W.F."/>
            <person name="Lam T.T."/>
            <person name="Chang Q.C."/>
            <person name="Ding S.J."/>
            <person name="Wang X.J."/>
            <person name="Zhu J.G."/>
            <person name="Ruan X.D."/>
            <person name="Zhao L."/>
            <person name="Wei J.T."/>
            <person name="Ye R.Z."/>
            <person name="Que T.C."/>
            <person name="Du C.H."/>
            <person name="Zhou Y.H."/>
            <person name="Cheng J.X."/>
            <person name="Dai P.F."/>
            <person name="Guo W.B."/>
            <person name="Han X.H."/>
            <person name="Huang E.J."/>
            <person name="Li L.F."/>
            <person name="Wei W."/>
            <person name="Gao Y.C."/>
            <person name="Liu J.Z."/>
            <person name="Shao H.Z."/>
            <person name="Wang X."/>
            <person name="Wang C.C."/>
            <person name="Yang T.C."/>
            <person name="Huo Q.B."/>
            <person name="Li W."/>
            <person name="Chen H.Y."/>
            <person name="Chen S.E."/>
            <person name="Zhou L.G."/>
            <person name="Ni X.B."/>
            <person name="Tian J.H."/>
            <person name="Sheng Y."/>
            <person name="Liu T."/>
            <person name="Pan Y.S."/>
            <person name="Xia L.Y."/>
            <person name="Li J."/>
            <person name="Zhao F."/>
            <person name="Cao W.C."/>
        </authorList>
    </citation>
    <scope>NUCLEOTIDE SEQUENCE [LARGE SCALE GENOMIC DNA]</scope>
    <source>
        <strain evidence="1">HaeL-2018</strain>
    </source>
</reference>
<dbReference type="OrthoDB" id="445826at2759"/>
<dbReference type="InterPro" id="IPR036691">
    <property type="entry name" value="Endo/exonu/phosph_ase_sf"/>
</dbReference>
<dbReference type="PANTHER" id="PTHR33776:SF4">
    <property type="entry name" value="ENDONUCLEASE_EXONUCLEASE_PHOSPHATASE DOMAIN-CONTAINING PROTEIN"/>
    <property type="match status" value="1"/>
</dbReference>
<sequence length="357" mass="41682">MYKTFTSFEEWDAYIQDSLTNQDCDIGFSLLHINTRSVKKHWDLLRTYLCGQTVTPDALLLCETNLEESECGQYTMNGYIQYNFCRKEQKGGGILVFNKCNHICEPLSYTFSSAESLILSVNTKSASYVICAIYRSPNNSVDTFLLELKEVIKKVHNTNPIFVGDFNIDVAVAKKPYVHTYLTLLAGYGLSNVIDDYTREEWRGETFTQTCIDHIAIPASIQSLSGVIQRKVADHYFLSLAFLQKRATTQTKEQNVTQIRTSIVDKLIRKYDWNSLLQYNHVEMYHKLMTELNNIYSQASKQKVFKRRNTKSEWIDREKIKLCDEKEEMWKRCKKEHGNQILKEEYRRIRNKVTAKL</sequence>
<dbReference type="AlphaFoldDB" id="A0A9J6GWR8"/>
<keyword evidence="2" id="KW-1185">Reference proteome</keyword>
<organism evidence="1 2">
    <name type="scientific">Haemaphysalis longicornis</name>
    <name type="common">Bush tick</name>
    <dbReference type="NCBI Taxonomy" id="44386"/>
    <lineage>
        <taxon>Eukaryota</taxon>
        <taxon>Metazoa</taxon>
        <taxon>Ecdysozoa</taxon>
        <taxon>Arthropoda</taxon>
        <taxon>Chelicerata</taxon>
        <taxon>Arachnida</taxon>
        <taxon>Acari</taxon>
        <taxon>Parasitiformes</taxon>
        <taxon>Ixodida</taxon>
        <taxon>Ixodoidea</taxon>
        <taxon>Ixodidae</taxon>
        <taxon>Haemaphysalinae</taxon>
        <taxon>Haemaphysalis</taxon>
    </lineage>
</organism>
<name>A0A9J6GWR8_HAELO</name>
<dbReference type="PANTHER" id="PTHR33776">
    <property type="entry name" value="ENDO/EXONUCLEASE/PHOSPHATASE DOMAIN-CONTAINING PROTEIN"/>
    <property type="match status" value="1"/>
</dbReference>
<gene>
    <name evidence="1" type="ORF">HPB48_019889</name>
</gene>
<dbReference type="SUPFAM" id="SSF56219">
    <property type="entry name" value="DNase I-like"/>
    <property type="match status" value="1"/>
</dbReference>
<evidence type="ECO:0000313" key="1">
    <source>
        <dbReference type="EMBL" id="KAH9379120.1"/>
    </source>
</evidence>
<dbReference type="Proteomes" id="UP000821853">
    <property type="component" value="Unassembled WGS sequence"/>
</dbReference>
<protein>
    <recommendedName>
        <fullName evidence="3">Tick transposon</fullName>
    </recommendedName>
</protein>